<dbReference type="InterPro" id="IPR001958">
    <property type="entry name" value="Tet-R_TetA/multi-R_MdtG-like"/>
</dbReference>
<comment type="subcellular location">
    <subcellularLocation>
        <location evidence="1">Cell membrane</location>
        <topology evidence="1">Multi-pass membrane protein</topology>
    </subcellularLocation>
</comment>
<evidence type="ECO:0000313" key="11">
    <source>
        <dbReference type="Proteomes" id="UP000262172"/>
    </source>
</evidence>
<dbReference type="Proteomes" id="UP000262172">
    <property type="component" value="Unassembled WGS sequence"/>
</dbReference>
<dbReference type="InterPro" id="IPR036259">
    <property type="entry name" value="MFS_trans_sf"/>
</dbReference>
<dbReference type="Gene3D" id="1.20.1720.10">
    <property type="entry name" value="Multidrug resistance protein D"/>
    <property type="match status" value="1"/>
</dbReference>
<evidence type="ECO:0000256" key="4">
    <source>
        <dbReference type="ARBA" id="ARBA00022475"/>
    </source>
</evidence>
<dbReference type="Pfam" id="PF07690">
    <property type="entry name" value="MFS_1"/>
    <property type="match status" value="1"/>
</dbReference>
<dbReference type="PROSITE" id="PS50850">
    <property type="entry name" value="MFS"/>
    <property type="match status" value="1"/>
</dbReference>
<evidence type="ECO:0000256" key="2">
    <source>
        <dbReference type="ARBA" id="ARBA00006236"/>
    </source>
</evidence>
<evidence type="ECO:0000256" key="7">
    <source>
        <dbReference type="ARBA" id="ARBA00023136"/>
    </source>
</evidence>
<feature type="transmembrane region" description="Helical" evidence="8">
    <location>
        <begin position="279"/>
        <end position="300"/>
    </location>
</feature>
<feature type="transmembrane region" description="Helical" evidence="8">
    <location>
        <begin position="164"/>
        <end position="183"/>
    </location>
</feature>
<feature type="transmembrane region" description="Helical" evidence="8">
    <location>
        <begin position="342"/>
        <end position="359"/>
    </location>
</feature>
<feature type="transmembrane region" description="Helical" evidence="8">
    <location>
        <begin position="245"/>
        <end position="267"/>
    </location>
</feature>
<keyword evidence="3" id="KW-0813">Transport</keyword>
<dbReference type="PANTHER" id="PTHR23502">
    <property type="entry name" value="MAJOR FACILITATOR SUPERFAMILY"/>
    <property type="match status" value="1"/>
</dbReference>
<feature type="transmembrane region" description="Helical" evidence="8">
    <location>
        <begin position="100"/>
        <end position="121"/>
    </location>
</feature>
<dbReference type="InterPro" id="IPR004812">
    <property type="entry name" value="Efflux_drug-R_Bcr/CmlA"/>
</dbReference>
<dbReference type="EMBL" id="QUAB01000011">
    <property type="protein sequence ID" value="REJ08371.1"/>
    <property type="molecule type" value="Genomic_DNA"/>
</dbReference>
<accession>A0A371NZ48</accession>
<evidence type="ECO:0000256" key="3">
    <source>
        <dbReference type="ARBA" id="ARBA00022448"/>
    </source>
</evidence>
<feature type="transmembrane region" description="Helical" evidence="8">
    <location>
        <begin position="306"/>
        <end position="330"/>
    </location>
</feature>
<protein>
    <submittedName>
        <fullName evidence="10">MFS transporter</fullName>
    </submittedName>
</protein>
<evidence type="ECO:0000256" key="8">
    <source>
        <dbReference type="SAM" id="Phobius"/>
    </source>
</evidence>
<dbReference type="OrthoDB" id="9814303at2"/>
<sequence>MATRHPRSLMLALGALTAFGPISLDVYLPSLPQLGADLGASESLTQFTMSACMIGLAVGQLLWGPISDRYGRRMPLIIAVAGFVITSVLCALAPTIGALIAIRLIQGLCGAGGMVIARAVVHDLFSGADAMAAFSTLAAVMGVAPVLAPLLGGAIVTFSDWRGVFVALAVIGALLLAVSALLVPESLPRGERTDGGIRNDFRGIGAALTNRGFMLTALTLSLAGIVLFTYLQLSPFVLQEQYGLSAQGFAAVFAVNSLGILGAAQLNRRMAGRVPGERMVRLALTVGLAAAIAVVLAAATSSALPWLLVPLFVAVSTHGVNNPALTALALGRITRGAGSASAVLGTMTLLVGALVPPLVSSFGVSATLLGATMVAALVAALVLTLATSRPASGSASHG</sequence>
<dbReference type="CDD" id="cd17320">
    <property type="entry name" value="MFS_MdfA_MDR_like"/>
    <property type="match status" value="1"/>
</dbReference>
<proteinExistence type="inferred from homology"/>
<dbReference type="InterPro" id="IPR020846">
    <property type="entry name" value="MFS_dom"/>
</dbReference>
<keyword evidence="7 8" id="KW-0472">Membrane</keyword>
<dbReference type="NCBIfam" id="TIGR00710">
    <property type="entry name" value="efflux_Bcr_CflA"/>
    <property type="match status" value="1"/>
</dbReference>
<dbReference type="RefSeq" id="WP_116240510.1">
    <property type="nucleotide sequence ID" value="NZ_QUAB01000011.1"/>
</dbReference>
<keyword evidence="5 8" id="KW-0812">Transmembrane</keyword>
<feature type="transmembrane region" description="Helical" evidence="8">
    <location>
        <begin position="365"/>
        <end position="386"/>
    </location>
</feature>
<dbReference type="PANTHER" id="PTHR23502:SF132">
    <property type="entry name" value="POLYAMINE TRANSPORTER 2-RELATED"/>
    <property type="match status" value="1"/>
</dbReference>
<evidence type="ECO:0000256" key="1">
    <source>
        <dbReference type="ARBA" id="ARBA00004651"/>
    </source>
</evidence>
<comment type="similarity">
    <text evidence="2">Belongs to the major facilitator superfamily. Bcr/CmlA family.</text>
</comment>
<reference evidence="10 11" key="1">
    <citation type="submission" date="2018-08" db="EMBL/GenBank/DDBJ databases">
        <title>Isolation, diversity and antifungal activity of Actinobacteria from cow dung.</title>
        <authorList>
            <person name="Ling L."/>
        </authorList>
    </citation>
    <scope>NUCLEOTIDE SEQUENCE [LARGE SCALE GENOMIC DNA]</scope>
    <source>
        <strain evidence="10 11">NEAU-LLE</strain>
    </source>
</reference>
<keyword evidence="6 8" id="KW-1133">Transmembrane helix</keyword>
<name>A0A371NZ48_9MICO</name>
<feature type="transmembrane region" description="Helical" evidence="8">
    <location>
        <begin position="133"/>
        <end position="158"/>
    </location>
</feature>
<feature type="transmembrane region" description="Helical" evidence="8">
    <location>
        <begin position="212"/>
        <end position="233"/>
    </location>
</feature>
<dbReference type="PRINTS" id="PR01035">
    <property type="entry name" value="TCRTETA"/>
</dbReference>
<evidence type="ECO:0000256" key="5">
    <source>
        <dbReference type="ARBA" id="ARBA00022692"/>
    </source>
</evidence>
<keyword evidence="4" id="KW-1003">Cell membrane</keyword>
<feature type="domain" description="Major facilitator superfamily (MFS) profile" evidence="9">
    <location>
        <begin position="9"/>
        <end position="388"/>
    </location>
</feature>
<feature type="transmembrane region" description="Helical" evidence="8">
    <location>
        <begin position="75"/>
        <end position="94"/>
    </location>
</feature>
<evidence type="ECO:0000259" key="9">
    <source>
        <dbReference type="PROSITE" id="PS50850"/>
    </source>
</evidence>
<dbReference type="AlphaFoldDB" id="A0A371NZ48"/>
<feature type="transmembrane region" description="Helical" evidence="8">
    <location>
        <begin position="43"/>
        <end position="63"/>
    </location>
</feature>
<evidence type="ECO:0000313" key="10">
    <source>
        <dbReference type="EMBL" id="REJ08371.1"/>
    </source>
</evidence>
<keyword evidence="11" id="KW-1185">Reference proteome</keyword>
<evidence type="ECO:0000256" key="6">
    <source>
        <dbReference type="ARBA" id="ARBA00022989"/>
    </source>
</evidence>
<dbReference type="InterPro" id="IPR011701">
    <property type="entry name" value="MFS"/>
</dbReference>
<comment type="caution">
    <text evidence="10">The sequence shown here is derived from an EMBL/GenBank/DDBJ whole genome shotgun (WGS) entry which is preliminary data.</text>
</comment>
<dbReference type="GO" id="GO:1990961">
    <property type="term" value="P:xenobiotic detoxification by transmembrane export across the plasma membrane"/>
    <property type="evidence" value="ECO:0007669"/>
    <property type="project" value="InterPro"/>
</dbReference>
<organism evidence="10 11">
    <name type="scientific">Microbacterium bovistercoris</name>
    <dbReference type="NCBI Taxonomy" id="2293570"/>
    <lineage>
        <taxon>Bacteria</taxon>
        <taxon>Bacillati</taxon>
        <taxon>Actinomycetota</taxon>
        <taxon>Actinomycetes</taxon>
        <taxon>Micrococcales</taxon>
        <taxon>Microbacteriaceae</taxon>
        <taxon>Microbacterium</taxon>
    </lineage>
</organism>
<gene>
    <name evidence="10" type="ORF">DY023_01150</name>
</gene>
<dbReference type="SUPFAM" id="SSF103473">
    <property type="entry name" value="MFS general substrate transporter"/>
    <property type="match status" value="1"/>
</dbReference>
<dbReference type="GO" id="GO:0042910">
    <property type="term" value="F:xenobiotic transmembrane transporter activity"/>
    <property type="evidence" value="ECO:0007669"/>
    <property type="project" value="InterPro"/>
</dbReference>
<dbReference type="GO" id="GO:0005886">
    <property type="term" value="C:plasma membrane"/>
    <property type="evidence" value="ECO:0007669"/>
    <property type="project" value="UniProtKB-SubCell"/>
</dbReference>